<dbReference type="Pfam" id="PF19037">
    <property type="entry name" value="Fuz_longin_2"/>
    <property type="match status" value="1"/>
</dbReference>
<feature type="compositionally biased region" description="Basic and acidic residues" evidence="1">
    <location>
        <begin position="413"/>
        <end position="427"/>
    </location>
</feature>
<dbReference type="PANTHER" id="PTHR13027:SF7">
    <property type="entry name" value="VACUOLAR FUSION PROTEIN MON1 HOMOLOG"/>
    <property type="match status" value="1"/>
</dbReference>
<feature type="compositionally biased region" description="Polar residues" evidence="1">
    <location>
        <begin position="158"/>
        <end position="167"/>
    </location>
</feature>
<protein>
    <submittedName>
        <fullName evidence="5">G6979 protein</fullName>
    </submittedName>
</protein>
<feature type="compositionally biased region" description="Polar residues" evidence="1">
    <location>
        <begin position="222"/>
        <end position="237"/>
    </location>
</feature>
<dbReference type="Pfam" id="PF19036">
    <property type="entry name" value="Fuz_longin_1"/>
    <property type="match status" value="1"/>
</dbReference>
<dbReference type="InterPro" id="IPR043971">
    <property type="entry name" value="FUZ/MON1/HPS1_longin_2"/>
</dbReference>
<feature type="compositionally biased region" description="Polar residues" evidence="1">
    <location>
        <begin position="513"/>
        <end position="532"/>
    </location>
</feature>
<organism evidence="5 6">
    <name type="scientific">Coccomyxa viridis</name>
    <dbReference type="NCBI Taxonomy" id="1274662"/>
    <lineage>
        <taxon>Eukaryota</taxon>
        <taxon>Viridiplantae</taxon>
        <taxon>Chlorophyta</taxon>
        <taxon>core chlorophytes</taxon>
        <taxon>Trebouxiophyceae</taxon>
        <taxon>Trebouxiophyceae incertae sedis</taxon>
        <taxon>Coccomyxaceae</taxon>
        <taxon>Coccomyxa</taxon>
    </lineage>
</organism>
<dbReference type="InterPro" id="IPR004353">
    <property type="entry name" value="Mon1"/>
</dbReference>
<evidence type="ECO:0000313" key="5">
    <source>
        <dbReference type="EMBL" id="CAL5224312.1"/>
    </source>
</evidence>
<dbReference type="InterPro" id="IPR043970">
    <property type="entry name" value="FUZ/MON1/HPS1_longin_3"/>
</dbReference>
<dbReference type="InterPro" id="IPR043972">
    <property type="entry name" value="FUZ/MON1/HPS1_longin_1"/>
</dbReference>
<dbReference type="PANTHER" id="PTHR13027">
    <property type="entry name" value="SAND PROTEIN-RELATED"/>
    <property type="match status" value="1"/>
</dbReference>
<evidence type="ECO:0000259" key="4">
    <source>
        <dbReference type="Pfam" id="PF19038"/>
    </source>
</evidence>
<proteinExistence type="predicted"/>
<feature type="region of interest" description="Disordered" evidence="1">
    <location>
        <begin position="1"/>
        <end position="538"/>
    </location>
</feature>
<dbReference type="PRINTS" id="PR01546">
    <property type="entry name" value="YEAST73DUF"/>
</dbReference>
<feature type="compositionally biased region" description="Low complexity" evidence="1">
    <location>
        <begin position="462"/>
        <end position="483"/>
    </location>
</feature>
<feature type="compositionally biased region" description="Polar residues" evidence="1">
    <location>
        <begin position="388"/>
        <end position="400"/>
    </location>
</feature>
<evidence type="ECO:0000313" key="6">
    <source>
        <dbReference type="Proteomes" id="UP001497392"/>
    </source>
</evidence>
<feature type="compositionally biased region" description="Basic and acidic residues" evidence="1">
    <location>
        <begin position="195"/>
        <end position="205"/>
    </location>
</feature>
<feature type="compositionally biased region" description="Low complexity" evidence="1">
    <location>
        <begin position="120"/>
        <end position="138"/>
    </location>
</feature>
<reference evidence="5 6" key="1">
    <citation type="submission" date="2024-06" db="EMBL/GenBank/DDBJ databases">
        <authorList>
            <person name="Kraege A."/>
            <person name="Thomma B."/>
        </authorList>
    </citation>
    <scope>NUCLEOTIDE SEQUENCE [LARGE SCALE GENOMIC DNA]</scope>
</reference>
<dbReference type="Pfam" id="PF19038">
    <property type="entry name" value="Fuz_longin_3"/>
    <property type="match status" value="1"/>
</dbReference>
<evidence type="ECO:0000259" key="2">
    <source>
        <dbReference type="Pfam" id="PF19036"/>
    </source>
</evidence>
<accession>A0ABP1G3C7</accession>
<feature type="domain" description="FUZ/MON1/HPS1 second Longin" evidence="3">
    <location>
        <begin position="819"/>
        <end position="914"/>
    </location>
</feature>
<feature type="domain" description="FUZ/MON1/HPS1 third Longin" evidence="4">
    <location>
        <begin position="959"/>
        <end position="1058"/>
    </location>
</feature>
<feature type="compositionally biased region" description="Polar residues" evidence="1">
    <location>
        <begin position="80"/>
        <end position="93"/>
    </location>
</feature>
<comment type="caution">
    <text evidence="5">The sequence shown here is derived from an EMBL/GenBank/DDBJ whole genome shotgun (WGS) entry which is preliminary data.</text>
</comment>
<dbReference type="EMBL" id="CAXHTA020000010">
    <property type="protein sequence ID" value="CAL5224312.1"/>
    <property type="molecule type" value="Genomic_DNA"/>
</dbReference>
<gene>
    <name evidence="5" type="primary">g6979</name>
    <name evidence="5" type="ORF">VP750_LOCUS5971</name>
</gene>
<feature type="region of interest" description="Disordered" evidence="1">
    <location>
        <begin position="576"/>
        <end position="599"/>
    </location>
</feature>
<feature type="domain" description="FUZ/MON1/HPS1 first Longin" evidence="2">
    <location>
        <begin position="657"/>
        <end position="777"/>
    </location>
</feature>
<evidence type="ECO:0000259" key="3">
    <source>
        <dbReference type="Pfam" id="PF19037"/>
    </source>
</evidence>
<keyword evidence="6" id="KW-1185">Reference proteome</keyword>
<sequence length="1069" mass="112952">MKSPFRGASSKLPDPQVKGDFDALLDADSGKPATTKQPPVLLDLRKSGSFKPQSSQDSAASFATAPSTSSDVVSEAAGPTHSSSTLGSVSAGRSSPLKAGPPVADSSAGDQLLQKHSSNGAAERSTAAGSSEAGATETPAELASAAEDKQFDSRGTAEMQSSEQKPNSIPALNGSTSDGQPVRADDDPLGLQRGQRTDSLAHDDSLSPDLSQHAAIAESRSLVETASMPQQESSVQDAQAEKGQIAGNGEERQRSAAALLESLSASTTTQQSEAQDSASAGDSHPLEPRLPDTMVTGPVPSGAQKQDTHEDSATLHDPLQNKNHEAFSSNTAGDLEPQSDAAASQGQTTISNSQLSMSQDSRYDIGFQTESETARKHDSTMMPEQAPPTASQERSASARNSAAPGSGQPEKAPAQDRAAEPGERFEDAQGQLSFSCGPEASEELPVSTLGARWLSGVLPDQESSAAGDSPAADAEAAAHGEGSAEPDEDLAREQQDSDPEGEELKEWRPAVPGSSSLSDMPQESEQADQGTELQDAASLDSSAAYELKSFEPHGGDLEDAAALQQPHHVRQASTFTESLGGHTGSEAGTAPGDVEDDYSVITPSEAGSAAAAAPGMHAAAMQRAASGATSLGRAATHAAAEVLQQDEHSTEWRSQRKHFFVLTNAGRPVFTAHGSEHALAGFMAIIDAMMSFVKDRGDSLHSMRSGEHLIVFLEKGPLYLVAVSSAEEPESALRLQLELLHAHFLAILTDNFDRMLARNPRFEPRRLLGGTEDVLRQFLRSFESSPAAMLGAWEPLHLPPAQRHSTLVSLQSAVKRSDAMYGVLLAGERVVALAQPRAHALHAHDLLLLASFVLGSGSFRAAAESFSPICLPHFNPTAFLHAYVRFLDEASGLCLVLLSKQQDAFHSLSDAAKRLQAELQGEGTSQVIARILGRQGSGRLCIDRLPRSAGGGVCGETALHHFLYKATPRAQYVMPAFSAPLNLPELRQEVMPAYARAHAAIHDAQGAIRQRVHFCRTDQKAVLAYVGAEYEVYAQFDALTDRSGALAVCQRLCTYIKNQHSDLFVPLSM</sequence>
<feature type="compositionally biased region" description="Polar residues" evidence="1">
    <location>
        <begin position="341"/>
        <end position="360"/>
    </location>
</feature>
<name>A0ABP1G3C7_9CHLO</name>
<feature type="compositionally biased region" description="Low complexity" evidence="1">
    <location>
        <begin position="255"/>
        <end position="280"/>
    </location>
</feature>
<evidence type="ECO:0000256" key="1">
    <source>
        <dbReference type="SAM" id="MobiDB-lite"/>
    </source>
</evidence>
<dbReference type="Proteomes" id="UP001497392">
    <property type="component" value="Unassembled WGS sequence"/>
</dbReference>
<feature type="compositionally biased region" description="Low complexity" evidence="1">
    <location>
        <begin position="58"/>
        <end position="70"/>
    </location>
</feature>